<name>A0ABX2FBB7_9PSEU</name>
<gene>
    <name evidence="2" type="ORF">GC106_52960</name>
</gene>
<dbReference type="SUPFAM" id="SSF50494">
    <property type="entry name" value="Trypsin-like serine proteases"/>
    <property type="match status" value="1"/>
</dbReference>
<dbReference type="EMBL" id="JAAATY010000017">
    <property type="protein sequence ID" value="NRN68055.1"/>
    <property type="molecule type" value="Genomic_DNA"/>
</dbReference>
<dbReference type="PANTHER" id="PTHR24260:SF136">
    <property type="entry name" value="GH08193P-RELATED"/>
    <property type="match status" value="1"/>
</dbReference>
<dbReference type="PROSITE" id="PS00134">
    <property type="entry name" value="TRYPSIN_HIS"/>
    <property type="match status" value="1"/>
</dbReference>
<accession>A0ABX2FBB7</accession>
<dbReference type="Pfam" id="PF00089">
    <property type="entry name" value="Trypsin"/>
    <property type="match status" value="1"/>
</dbReference>
<evidence type="ECO:0000313" key="2">
    <source>
        <dbReference type="EMBL" id="NRN68055.1"/>
    </source>
</evidence>
<dbReference type="InterPro" id="IPR009003">
    <property type="entry name" value="Peptidase_S1_PA"/>
</dbReference>
<evidence type="ECO:0000259" key="1">
    <source>
        <dbReference type="PROSITE" id="PS50240"/>
    </source>
</evidence>
<dbReference type="InterPro" id="IPR001254">
    <property type="entry name" value="Trypsin_dom"/>
</dbReference>
<dbReference type="PRINTS" id="PR00722">
    <property type="entry name" value="CHYMOTRYPSIN"/>
</dbReference>
<reference evidence="2 3" key="1">
    <citation type="submission" date="2020-01" db="EMBL/GenBank/DDBJ databases">
        <title>Kibdelosporangium persica a novel Actinomycetes from a hot desert in Iran.</title>
        <authorList>
            <person name="Safaei N."/>
            <person name="Zaburannyi N."/>
            <person name="Mueller R."/>
            <person name="Wink J."/>
        </authorList>
    </citation>
    <scope>NUCLEOTIDE SEQUENCE [LARGE SCALE GENOMIC DNA]</scope>
    <source>
        <strain evidence="2 3">4NS15</strain>
    </source>
</reference>
<sequence>MGAGLAYGYVAADTSGEPAAAGQAKPVNHGVPATADDVNGPSVPAPSLVPAPSPVLPFTAKLVMSGIPAKGGGVRSGGCSGALIAPEWILTAGHCFHDINDVRVGGKPPYATTATVGKLQDSDPGGRTATVLDVRQSPVNDVAMVKLDVAVNDIVPLTVGDRKPTPGQQLEFAGWGTLSAAAVTRTDRVKRGRFTVATIAQTTLEAEHSGARTVENSPCPQDSGAPLFVSDDDRTGTLLGVVSSGPPCPQAGREIIARVDVVSEWIQQEMAKQQ</sequence>
<proteinExistence type="predicted"/>
<evidence type="ECO:0000313" key="3">
    <source>
        <dbReference type="Proteomes" id="UP000763557"/>
    </source>
</evidence>
<protein>
    <submittedName>
        <fullName evidence="2">Secreted esterase</fullName>
    </submittedName>
</protein>
<feature type="domain" description="Peptidase S1" evidence="1">
    <location>
        <begin position="37"/>
        <end position="271"/>
    </location>
</feature>
<dbReference type="Proteomes" id="UP000763557">
    <property type="component" value="Unassembled WGS sequence"/>
</dbReference>
<dbReference type="InterPro" id="IPR051333">
    <property type="entry name" value="CLIP_Serine_Protease"/>
</dbReference>
<dbReference type="PROSITE" id="PS50240">
    <property type="entry name" value="TRYPSIN_DOM"/>
    <property type="match status" value="1"/>
</dbReference>
<dbReference type="InterPro" id="IPR043504">
    <property type="entry name" value="Peptidase_S1_PA_chymotrypsin"/>
</dbReference>
<dbReference type="InterPro" id="IPR001314">
    <property type="entry name" value="Peptidase_S1A"/>
</dbReference>
<dbReference type="Gene3D" id="2.40.10.10">
    <property type="entry name" value="Trypsin-like serine proteases"/>
    <property type="match status" value="1"/>
</dbReference>
<organism evidence="2 3">
    <name type="scientific">Kibdelosporangium persicum</name>
    <dbReference type="NCBI Taxonomy" id="2698649"/>
    <lineage>
        <taxon>Bacteria</taxon>
        <taxon>Bacillati</taxon>
        <taxon>Actinomycetota</taxon>
        <taxon>Actinomycetes</taxon>
        <taxon>Pseudonocardiales</taxon>
        <taxon>Pseudonocardiaceae</taxon>
        <taxon>Kibdelosporangium</taxon>
    </lineage>
</organism>
<dbReference type="SMART" id="SM00020">
    <property type="entry name" value="Tryp_SPc"/>
    <property type="match status" value="1"/>
</dbReference>
<comment type="caution">
    <text evidence="2">The sequence shown here is derived from an EMBL/GenBank/DDBJ whole genome shotgun (WGS) entry which is preliminary data.</text>
</comment>
<dbReference type="PANTHER" id="PTHR24260">
    <property type="match status" value="1"/>
</dbReference>
<dbReference type="InterPro" id="IPR018114">
    <property type="entry name" value="TRYPSIN_HIS"/>
</dbReference>
<keyword evidence="3" id="KW-1185">Reference proteome</keyword>